<dbReference type="GeneID" id="104605410"/>
<dbReference type="PANTHER" id="PTHR47074:SF74">
    <property type="match status" value="1"/>
</dbReference>
<protein>
    <submittedName>
        <fullName evidence="4">Uncharacterized protein LOC104605410</fullName>
    </submittedName>
</protein>
<dbReference type="SUPFAM" id="SSF53098">
    <property type="entry name" value="Ribonuclease H-like"/>
    <property type="match status" value="1"/>
</dbReference>
<evidence type="ECO:0000313" key="3">
    <source>
        <dbReference type="Proteomes" id="UP000189703"/>
    </source>
</evidence>
<dbReference type="InterPro" id="IPR052929">
    <property type="entry name" value="RNase_H-like_EbsB-rel"/>
</dbReference>
<dbReference type="KEGG" id="nnu:104605410"/>
<dbReference type="InterPro" id="IPR044730">
    <property type="entry name" value="RNase_H-like_dom_plant"/>
</dbReference>
<dbReference type="PANTHER" id="PTHR47074">
    <property type="entry name" value="BNAC02G40300D PROTEIN"/>
    <property type="match status" value="1"/>
</dbReference>
<gene>
    <name evidence="4" type="primary">LOC104605410</name>
</gene>
<accession>A0A1U8AM62</accession>
<dbReference type="CDD" id="cd06222">
    <property type="entry name" value="RNase_H_like"/>
    <property type="match status" value="1"/>
</dbReference>
<evidence type="ECO:0000313" key="4">
    <source>
        <dbReference type="RefSeq" id="XP_010268468.1"/>
    </source>
</evidence>
<keyword evidence="1" id="KW-1133">Transmembrane helix</keyword>
<evidence type="ECO:0000259" key="2">
    <source>
        <dbReference type="Pfam" id="PF13456"/>
    </source>
</evidence>
<sequence>MLFAPMRKPLANRFIVERSQNLPLRLESSSRATGSAKANVDSGFRNLRKASIGFVFRDSAGIRLFAKASQVQASSSLIAKAKALFEAVKIAIDLNLEVVVFHSDCKSLIENLFDCDLNFHHDLLVLCIDLRKLIQGRSFDFCWVPCSANGVAHKLTIHGLSSQSYFTETNPRWLVDFVVFDQVSKEPKFSTVVVVCLLFFVFFFPGYVSLPCLLQVCCRFFSCVASLGL</sequence>
<organism evidence="3 4">
    <name type="scientific">Nelumbo nucifera</name>
    <name type="common">Sacred lotus</name>
    <dbReference type="NCBI Taxonomy" id="4432"/>
    <lineage>
        <taxon>Eukaryota</taxon>
        <taxon>Viridiplantae</taxon>
        <taxon>Streptophyta</taxon>
        <taxon>Embryophyta</taxon>
        <taxon>Tracheophyta</taxon>
        <taxon>Spermatophyta</taxon>
        <taxon>Magnoliopsida</taxon>
        <taxon>Proteales</taxon>
        <taxon>Nelumbonaceae</taxon>
        <taxon>Nelumbo</taxon>
    </lineage>
</organism>
<name>A0A1U8AM62_NELNU</name>
<keyword evidence="1" id="KW-0472">Membrane</keyword>
<keyword evidence="1" id="KW-0812">Transmembrane</keyword>
<proteinExistence type="predicted"/>
<feature type="domain" description="RNase H type-1" evidence="2">
    <location>
        <begin position="39"/>
        <end position="155"/>
    </location>
</feature>
<dbReference type="InterPro" id="IPR012337">
    <property type="entry name" value="RNaseH-like_sf"/>
</dbReference>
<dbReference type="OrthoDB" id="1906820at2759"/>
<evidence type="ECO:0000256" key="1">
    <source>
        <dbReference type="SAM" id="Phobius"/>
    </source>
</evidence>
<dbReference type="AlphaFoldDB" id="A0A1U8AM62"/>
<dbReference type="Pfam" id="PF13456">
    <property type="entry name" value="RVT_3"/>
    <property type="match status" value="1"/>
</dbReference>
<feature type="transmembrane region" description="Helical" evidence="1">
    <location>
        <begin position="189"/>
        <end position="210"/>
    </location>
</feature>
<reference evidence="4" key="1">
    <citation type="submission" date="2025-08" db="UniProtKB">
        <authorList>
            <consortium name="RefSeq"/>
        </authorList>
    </citation>
    <scope>IDENTIFICATION</scope>
</reference>
<dbReference type="InterPro" id="IPR002156">
    <property type="entry name" value="RNaseH_domain"/>
</dbReference>
<dbReference type="InParanoid" id="A0A1U8AM62"/>
<dbReference type="GO" id="GO:0004523">
    <property type="term" value="F:RNA-DNA hybrid ribonuclease activity"/>
    <property type="evidence" value="ECO:0007669"/>
    <property type="project" value="InterPro"/>
</dbReference>
<dbReference type="GO" id="GO:0003676">
    <property type="term" value="F:nucleic acid binding"/>
    <property type="evidence" value="ECO:0007669"/>
    <property type="project" value="InterPro"/>
</dbReference>
<dbReference type="Gene3D" id="3.30.420.10">
    <property type="entry name" value="Ribonuclease H-like superfamily/Ribonuclease H"/>
    <property type="match status" value="1"/>
</dbReference>
<dbReference type="Proteomes" id="UP000189703">
    <property type="component" value="Unplaced"/>
</dbReference>
<dbReference type="InterPro" id="IPR036397">
    <property type="entry name" value="RNaseH_sf"/>
</dbReference>
<dbReference type="RefSeq" id="XP_010268468.1">
    <property type="nucleotide sequence ID" value="XM_010270166.2"/>
</dbReference>
<keyword evidence="3" id="KW-1185">Reference proteome</keyword>